<keyword evidence="5 13" id="KW-0812">Transmembrane</keyword>
<comment type="function">
    <text evidence="11 13">F(1)F(0) ATP synthase produces ATP from ADP in the presence of a proton or sodium gradient. F-type ATPases consist of two structural domains, F(1) containing the extramembraneous catalytic core and F(0) containing the membrane proton channel, linked together by a central stalk and a peripheral stalk. During catalysis, ATP synthesis in the catalytic domain of F(1) is coupled via a rotary mechanism of the central stalk subunits to proton translocation.</text>
</comment>
<dbReference type="CDD" id="cd06503">
    <property type="entry name" value="ATP-synt_Fo_b"/>
    <property type="match status" value="1"/>
</dbReference>
<evidence type="ECO:0000256" key="11">
    <source>
        <dbReference type="ARBA" id="ARBA00025198"/>
    </source>
</evidence>
<gene>
    <name evidence="13 16" type="primary">atpF</name>
    <name evidence="16" type="ORF">NRE15_14065</name>
</gene>
<accession>A0ABY5P609</accession>
<name>A0ABY5P609_9LACT</name>
<evidence type="ECO:0000256" key="2">
    <source>
        <dbReference type="ARBA" id="ARBA00022448"/>
    </source>
</evidence>
<organism evidence="16 17">
    <name type="scientific">Fundicoccus culcitae</name>
    <dbReference type="NCBI Taxonomy" id="2969821"/>
    <lineage>
        <taxon>Bacteria</taxon>
        <taxon>Bacillati</taxon>
        <taxon>Bacillota</taxon>
        <taxon>Bacilli</taxon>
        <taxon>Lactobacillales</taxon>
        <taxon>Aerococcaceae</taxon>
        <taxon>Fundicoccus</taxon>
    </lineage>
</organism>
<comment type="subcellular location">
    <subcellularLocation>
        <location evidence="13">Cell membrane</location>
        <topology evidence="13">Single-pass membrane protein</topology>
    </subcellularLocation>
    <subcellularLocation>
        <location evidence="12">Endomembrane system</location>
        <topology evidence="12">Single-pass membrane protein</topology>
    </subcellularLocation>
</comment>
<keyword evidence="6 13" id="KW-0375">Hydrogen ion transport</keyword>
<evidence type="ECO:0000256" key="7">
    <source>
        <dbReference type="ARBA" id="ARBA00022989"/>
    </source>
</evidence>
<evidence type="ECO:0000256" key="10">
    <source>
        <dbReference type="ARBA" id="ARBA00023310"/>
    </source>
</evidence>
<dbReference type="InterPro" id="IPR002146">
    <property type="entry name" value="ATP_synth_b/b'su_bac/chlpt"/>
</dbReference>
<dbReference type="Gene3D" id="1.20.5.620">
    <property type="entry name" value="F1F0 ATP synthase subunit B, membrane domain"/>
    <property type="match status" value="1"/>
</dbReference>
<dbReference type="Proteomes" id="UP001315967">
    <property type="component" value="Chromosome"/>
</dbReference>
<dbReference type="PANTHER" id="PTHR33445">
    <property type="entry name" value="ATP SYNTHASE SUBUNIT B', CHLOROPLASTIC"/>
    <property type="match status" value="1"/>
</dbReference>
<reference evidence="16 17" key="1">
    <citation type="submission" date="2022-08" db="EMBL/GenBank/DDBJ databases">
        <title>Aerococcaceae sp. nov isolated from spoiled eye mask.</title>
        <authorList>
            <person name="Zhou G."/>
            <person name="Xie X.-B."/>
            <person name="Shi Q.-S."/>
            <person name="Wang Y.-S."/>
            <person name="Wen X."/>
            <person name="Peng H."/>
            <person name="Yang X.-J."/>
            <person name="Tao H.-B."/>
            <person name="Huang X.-M."/>
        </authorList>
    </citation>
    <scope>NUCLEOTIDE SEQUENCE [LARGE SCALE GENOMIC DNA]</scope>
    <source>
        <strain evidence="17">DM20194951</strain>
    </source>
</reference>
<dbReference type="HAMAP" id="MF_01398">
    <property type="entry name" value="ATP_synth_b_bprime"/>
    <property type="match status" value="1"/>
</dbReference>
<evidence type="ECO:0000313" key="16">
    <source>
        <dbReference type="EMBL" id="UUX33989.1"/>
    </source>
</evidence>
<feature type="coiled-coil region" evidence="15">
    <location>
        <begin position="40"/>
        <end position="107"/>
    </location>
</feature>
<dbReference type="InterPro" id="IPR028987">
    <property type="entry name" value="ATP_synth_B-like_membr_sf"/>
</dbReference>
<keyword evidence="3 13" id="KW-1003">Cell membrane</keyword>
<evidence type="ECO:0000256" key="3">
    <source>
        <dbReference type="ARBA" id="ARBA00022475"/>
    </source>
</evidence>
<keyword evidence="2 13" id="KW-0813">Transport</keyword>
<dbReference type="InterPro" id="IPR005864">
    <property type="entry name" value="ATP_synth_F0_bsu_bac"/>
</dbReference>
<feature type="transmembrane region" description="Helical" evidence="13">
    <location>
        <begin position="12"/>
        <end position="31"/>
    </location>
</feature>
<dbReference type="EMBL" id="CP102453">
    <property type="protein sequence ID" value="UUX33989.1"/>
    <property type="molecule type" value="Genomic_DNA"/>
</dbReference>
<evidence type="ECO:0000256" key="4">
    <source>
        <dbReference type="ARBA" id="ARBA00022547"/>
    </source>
</evidence>
<evidence type="ECO:0000256" key="5">
    <source>
        <dbReference type="ARBA" id="ARBA00022692"/>
    </source>
</evidence>
<keyword evidence="10 13" id="KW-0066">ATP synthesis</keyword>
<dbReference type="RefSeq" id="WP_313793491.1">
    <property type="nucleotide sequence ID" value="NZ_CP102453.1"/>
</dbReference>
<comment type="subunit">
    <text evidence="13">F-type ATPases have 2 components, F(1) - the catalytic core - and F(0) - the membrane proton channel. F(1) has five subunits: alpha(3), beta(3), gamma(1), delta(1), epsilon(1). F(0) has three main subunits: a(1), b(2) and c(10-14). The alpha and beta chains form an alternating ring which encloses part of the gamma chain. F(1) is attached to F(0) by a central stalk formed by the gamma and epsilon chains, while a peripheral stalk is formed by the delta and b chains.</text>
</comment>
<dbReference type="PANTHER" id="PTHR33445:SF1">
    <property type="entry name" value="ATP SYNTHASE SUBUNIT B"/>
    <property type="match status" value="1"/>
</dbReference>
<dbReference type="SUPFAM" id="SSF81573">
    <property type="entry name" value="F1F0 ATP synthase subunit B, membrane domain"/>
    <property type="match status" value="1"/>
</dbReference>
<dbReference type="Pfam" id="PF00430">
    <property type="entry name" value="ATP-synt_B"/>
    <property type="match status" value="1"/>
</dbReference>
<keyword evidence="15" id="KW-0175">Coiled coil</keyword>
<keyword evidence="9 13" id="KW-0472">Membrane</keyword>
<keyword evidence="8 13" id="KW-0406">Ion transport</keyword>
<evidence type="ECO:0000256" key="6">
    <source>
        <dbReference type="ARBA" id="ARBA00022781"/>
    </source>
</evidence>
<evidence type="ECO:0000256" key="1">
    <source>
        <dbReference type="ARBA" id="ARBA00005513"/>
    </source>
</evidence>
<dbReference type="NCBIfam" id="TIGR01144">
    <property type="entry name" value="ATP_synt_b"/>
    <property type="match status" value="1"/>
</dbReference>
<proteinExistence type="inferred from homology"/>
<comment type="function">
    <text evidence="13">Component of the F(0) channel, it forms part of the peripheral stalk, linking F(1) to F(0).</text>
</comment>
<evidence type="ECO:0000256" key="8">
    <source>
        <dbReference type="ARBA" id="ARBA00023065"/>
    </source>
</evidence>
<evidence type="ECO:0000256" key="12">
    <source>
        <dbReference type="ARBA" id="ARBA00037847"/>
    </source>
</evidence>
<dbReference type="InterPro" id="IPR050059">
    <property type="entry name" value="ATP_synthase_B_chain"/>
</dbReference>
<evidence type="ECO:0000256" key="14">
    <source>
        <dbReference type="RuleBase" id="RU003848"/>
    </source>
</evidence>
<keyword evidence="4 13" id="KW-0138">CF(0)</keyword>
<evidence type="ECO:0000256" key="9">
    <source>
        <dbReference type="ARBA" id="ARBA00023136"/>
    </source>
</evidence>
<sequence>MSYLLLTASQNTALGNTIITLVAFVILLLIIKKVAWGPLMNILEDRRATVNADLDKASTERATAQEANLEAQKNLKEAKSEASQIVLQAKQQSLQIQDNMMEEAKAEVLQMQTTARADIERERQQVMANVKTDITNIAIEIAEKIIQREINPADHQHLIEDFIQEMDDLS</sequence>
<keyword evidence="17" id="KW-1185">Reference proteome</keyword>
<protein>
    <recommendedName>
        <fullName evidence="13">ATP synthase subunit b</fullName>
    </recommendedName>
    <alternativeName>
        <fullName evidence="13">ATP synthase F(0) sector subunit b</fullName>
    </alternativeName>
    <alternativeName>
        <fullName evidence="13">ATPase subunit I</fullName>
    </alternativeName>
    <alternativeName>
        <fullName evidence="13">F-type ATPase subunit b</fullName>
        <shortName evidence="13">F-ATPase subunit b</shortName>
    </alternativeName>
</protein>
<evidence type="ECO:0000313" key="17">
    <source>
        <dbReference type="Proteomes" id="UP001315967"/>
    </source>
</evidence>
<keyword evidence="7 13" id="KW-1133">Transmembrane helix</keyword>
<evidence type="ECO:0000256" key="15">
    <source>
        <dbReference type="SAM" id="Coils"/>
    </source>
</evidence>
<evidence type="ECO:0000256" key="13">
    <source>
        <dbReference type="HAMAP-Rule" id="MF_01398"/>
    </source>
</evidence>
<comment type="similarity">
    <text evidence="1 13 14">Belongs to the ATPase B chain family.</text>
</comment>